<evidence type="ECO:0000259" key="1">
    <source>
        <dbReference type="Pfam" id="PF12348"/>
    </source>
</evidence>
<dbReference type="EMBL" id="ASPP01022863">
    <property type="protein sequence ID" value="ETO11030.1"/>
    <property type="molecule type" value="Genomic_DNA"/>
</dbReference>
<dbReference type="InterPro" id="IPR011989">
    <property type="entry name" value="ARM-like"/>
</dbReference>
<accession>X6MDB1</accession>
<protein>
    <recommendedName>
        <fullName evidence="1">CLASP N-terminal domain-containing protein</fullName>
    </recommendedName>
</protein>
<sequence>MLFVTKSLTIKKIINGFKTVLKAKLTLMLFPINFKEHLANYTKDRRTVLCKEACKQLIAIIKYRQKEFYLFVGYFIELYLEIIIRLNIQVTSQSSDECVTIILTSIPESAYTYLILRSLVSAANDSNFKYIKSKEHIMKYVRHLMLQSHNATLLKDNIYTDELCAIIAIGCEDADATVRSQSFNVLKTLKLNVDANQNSPNENGDAKSTN</sequence>
<comment type="caution">
    <text evidence="2">The sequence shown here is derived from an EMBL/GenBank/DDBJ whole genome shotgun (WGS) entry which is preliminary data.</text>
</comment>
<evidence type="ECO:0000313" key="3">
    <source>
        <dbReference type="Proteomes" id="UP000023152"/>
    </source>
</evidence>
<keyword evidence="3" id="KW-1185">Reference proteome</keyword>
<organism evidence="2 3">
    <name type="scientific">Reticulomyxa filosa</name>
    <dbReference type="NCBI Taxonomy" id="46433"/>
    <lineage>
        <taxon>Eukaryota</taxon>
        <taxon>Sar</taxon>
        <taxon>Rhizaria</taxon>
        <taxon>Retaria</taxon>
        <taxon>Foraminifera</taxon>
        <taxon>Monothalamids</taxon>
        <taxon>Reticulomyxidae</taxon>
        <taxon>Reticulomyxa</taxon>
    </lineage>
</organism>
<dbReference type="Proteomes" id="UP000023152">
    <property type="component" value="Unassembled WGS sequence"/>
</dbReference>
<reference evidence="2 3" key="1">
    <citation type="journal article" date="2013" name="Curr. Biol.">
        <title>The Genome of the Foraminiferan Reticulomyxa filosa.</title>
        <authorList>
            <person name="Glockner G."/>
            <person name="Hulsmann N."/>
            <person name="Schleicher M."/>
            <person name="Noegel A.A."/>
            <person name="Eichinger L."/>
            <person name="Gallinger C."/>
            <person name="Pawlowski J."/>
            <person name="Sierra R."/>
            <person name="Euteneuer U."/>
            <person name="Pillet L."/>
            <person name="Moustafa A."/>
            <person name="Platzer M."/>
            <person name="Groth M."/>
            <person name="Szafranski K."/>
            <person name="Schliwa M."/>
        </authorList>
    </citation>
    <scope>NUCLEOTIDE SEQUENCE [LARGE SCALE GENOMIC DNA]</scope>
</reference>
<proteinExistence type="predicted"/>
<gene>
    <name evidence="2" type="ORF">RFI_26346</name>
</gene>
<dbReference type="AlphaFoldDB" id="X6MDB1"/>
<dbReference type="InterPro" id="IPR024395">
    <property type="entry name" value="CLASP_N_dom"/>
</dbReference>
<dbReference type="Gene3D" id="1.25.10.10">
    <property type="entry name" value="Leucine-rich Repeat Variant"/>
    <property type="match status" value="1"/>
</dbReference>
<evidence type="ECO:0000313" key="2">
    <source>
        <dbReference type="EMBL" id="ETO11030.1"/>
    </source>
</evidence>
<feature type="domain" description="CLASP N-terminal" evidence="1">
    <location>
        <begin position="10"/>
        <end position="185"/>
    </location>
</feature>
<name>X6MDB1_RETFI</name>
<dbReference type="Pfam" id="PF12348">
    <property type="entry name" value="CLASP_N"/>
    <property type="match status" value="1"/>
</dbReference>